<evidence type="ECO:0000256" key="1">
    <source>
        <dbReference type="SAM" id="SignalP"/>
    </source>
</evidence>
<feature type="chain" id="PRO_5045483584" description="Outer membrane insertion C-signal" evidence="1">
    <location>
        <begin position="24"/>
        <end position="155"/>
    </location>
</feature>
<evidence type="ECO:0000313" key="3">
    <source>
        <dbReference type="Proteomes" id="UP001165367"/>
    </source>
</evidence>
<protein>
    <recommendedName>
        <fullName evidence="4">Outer membrane insertion C-signal</fullName>
    </recommendedName>
</protein>
<keyword evidence="3" id="KW-1185">Reference proteome</keyword>
<sequence length="155" mass="16956">MRKVFILSILLAGFIFSANVSNAQSTYKTGVGLGIDFGTGMTLVGPSVKHFFTQKDVGQFDVLFGNDYTVIQGFYQYHKQIQNAAGLQWFVGAGAGVGLYDGGSDFLVRPLVGLDYKITDVPLSFSFDWKPTIFIGNGDSDFEAARFGLGFRYAF</sequence>
<dbReference type="Proteomes" id="UP001165367">
    <property type="component" value="Unassembled WGS sequence"/>
</dbReference>
<feature type="signal peptide" evidence="1">
    <location>
        <begin position="1"/>
        <end position="23"/>
    </location>
</feature>
<comment type="caution">
    <text evidence="2">The sequence shown here is derived from an EMBL/GenBank/DDBJ whole genome shotgun (WGS) entry which is preliminary data.</text>
</comment>
<reference evidence="2" key="1">
    <citation type="submission" date="2022-01" db="EMBL/GenBank/DDBJ databases">
        <authorList>
            <person name="Jo J.-H."/>
            <person name="Im W.-T."/>
        </authorList>
    </citation>
    <scope>NUCLEOTIDE SEQUENCE</scope>
    <source>
        <strain evidence="2">NA20</strain>
    </source>
</reference>
<organism evidence="2 3">
    <name type="scientific">Terrimonas ginsenosidimutans</name>
    <dbReference type="NCBI Taxonomy" id="2908004"/>
    <lineage>
        <taxon>Bacteria</taxon>
        <taxon>Pseudomonadati</taxon>
        <taxon>Bacteroidota</taxon>
        <taxon>Chitinophagia</taxon>
        <taxon>Chitinophagales</taxon>
        <taxon>Chitinophagaceae</taxon>
        <taxon>Terrimonas</taxon>
    </lineage>
</organism>
<accession>A0ABS9KQ91</accession>
<evidence type="ECO:0008006" key="4">
    <source>
        <dbReference type="Google" id="ProtNLM"/>
    </source>
</evidence>
<keyword evidence="1" id="KW-0732">Signal</keyword>
<proteinExistence type="predicted"/>
<gene>
    <name evidence="2" type="ORF">LZZ85_09380</name>
</gene>
<dbReference type="RefSeq" id="WP_237870964.1">
    <property type="nucleotide sequence ID" value="NZ_JAKLTR010000005.1"/>
</dbReference>
<dbReference type="EMBL" id="JAKLTR010000005">
    <property type="protein sequence ID" value="MCG2614492.1"/>
    <property type="molecule type" value="Genomic_DNA"/>
</dbReference>
<evidence type="ECO:0000313" key="2">
    <source>
        <dbReference type="EMBL" id="MCG2614492.1"/>
    </source>
</evidence>
<name>A0ABS9KQ91_9BACT</name>